<comment type="similarity">
    <text evidence="1">Belongs to the CdhB family.</text>
</comment>
<dbReference type="EMBL" id="PGGK01000014">
    <property type="protein sequence ID" value="TGC07480.1"/>
    <property type="molecule type" value="Genomic_DNA"/>
</dbReference>
<dbReference type="NCBIfam" id="TIGR00315">
    <property type="entry name" value="cdhB"/>
    <property type="match status" value="1"/>
</dbReference>
<dbReference type="GO" id="GO:0019385">
    <property type="term" value="P:methanogenesis, from acetate"/>
    <property type="evidence" value="ECO:0007669"/>
    <property type="project" value="UniProtKB-UniRule"/>
</dbReference>
<comment type="function">
    <text evidence="1">Part of a complex that catalyzes the reversible cleavage of acetyl-CoA, allowing growth on acetate as sole source of carbon and energy. The alpha-epsilon subcomponent functions as a carbon monoxide dehydrogenase. The precise role of the epsilon subunit is unclear; it may have a stabilizing role within the alpha(2)epsilon(2) component and/or be involved in electron transfer to FAD during a potential FAD-mediated CO oxidation.</text>
</comment>
<protein>
    <recommendedName>
        <fullName evidence="1">Acetyl-CoA decarbonylase/synthase complex subunit epsilon</fullName>
        <shortName evidence="1">ACDS complex subunit epsilon</shortName>
    </recommendedName>
    <alternativeName>
        <fullName evidence="1">ACDS complex carbon monoxide dehydrogenase subunit epsilon</fullName>
        <shortName evidence="1">ACDS CODH subunit epsilon</shortName>
    </alternativeName>
</protein>
<dbReference type="SUPFAM" id="SSF52467">
    <property type="entry name" value="DHS-like NAD/FAD-binding domain"/>
    <property type="match status" value="1"/>
</dbReference>
<dbReference type="AlphaFoldDB" id="A0A4E0PV43"/>
<dbReference type="UniPathway" id="UPA00642"/>
<organism evidence="2 3">
    <name type="scientific">Methanolobus halotolerans</name>
    <dbReference type="NCBI Taxonomy" id="2052935"/>
    <lineage>
        <taxon>Archaea</taxon>
        <taxon>Methanobacteriati</taxon>
        <taxon>Methanobacteriota</taxon>
        <taxon>Stenosarchaea group</taxon>
        <taxon>Methanomicrobia</taxon>
        <taxon>Methanosarcinales</taxon>
        <taxon>Methanosarcinaceae</taxon>
        <taxon>Methanolobus</taxon>
    </lineage>
</organism>
<name>A0A4E0PV43_9EURY</name>
<accession>A0A4E0PV43</accession>
<keyword evidence="1" id="KW-0484">Methanogenesis</keyword>
<comment type="pathway">
    <text evidence="1">One-carbon metabolism; methanogenesis from acetate.</text>
</comment>
<dbReference type="InterPro" id="IPR029035">
    <property type="entry name" value="DHS-like_NAD/FAD-binding_dom"/>
</dbReference>
<evidence type="ECO:0000313" key="3">
    <source>
        <dbReference type="Proteomes" id="UP000297295"/>
    </source>
</evidence>
<dbReference type="OrthoDB" id="120588at2157"/>
<dbReference type="RefSeq" id="WP_135390326.1">
    <property type="nucleotide sequence ID" value="NZ_PGGK01000014.1"/>
</dbReference>
<dbReference type="Pfam" id="PF02552">
    <property type="entry name" value="CO_dh"/>
    <property type="match status" value="1"/>
</dbReference>
<sequence length="170" mass="18858">MVDTTKNTMIYTTWGRKTAKPMNPNVGGKMILKAKRPLLVVGSEIVGNEILTEKTIAIAKKGIQVAATGHSITVFNGKDVGAKYINVHALAHYLGDKKWSGLDGQGPYDAILFLGHKKYYLDQVLSGLKNFTDLKTIAIERHFMQNATWSFGNLKPEVHLEALDEFIENL</sequence>
<comment type="subunit">
    <text evidence="1">Heterotetramer of two alpha and two epsilon subunits. The ACDS complex is made up of alpha, epsilon, beta, gamma and delta subunits with a probable stoichiometry of (alpha(2)epsilon(2))(4)-beta(8)-(gamma(1)delta(1))(8).</text>
</comment>
<dbReference type="HAMAP" id="MF_01134">
    <property type="entry name" value="CdhB"/>
    <property type="match status" value="1"/>
</dbReference>
<reference evidence="2 3" key="1">
    <citation type="submission" date="2017-11" db="EMBL/GenBank/DDBJ databases">
        <title>Isolation and Characterization of Methanogenic Archaea from Saline Meromictic Lake at Siberia.</title>
        <authorList>
            <person name="Shen Y."/>
            <person name="Huang H.-H."/>
            <person name="Lai M.-C."/>
            <person name="Chen S.-C."/>
        </authorList>
    </citation>
    <scope>NUCLEOTIDE SEQUENCE [LARGE SCALE GENOMIC DNA]</scope>
    <source>
        <strain evidence="2 3">SY-01</strain>
    </source>
</reference>
<evidence type="ECO:0000256" key="1">
    <source>
        <dbReference type="HAMAP-Rule" id="MF_01134"/>
    </source>
</evidence>
<keyword evidence="3" id="KW-1185">Reference proteome</keyword>
<gene>
    <name evidence="1 2" type="primary">cdhB</name>
    <name evidence="2" type="ORF">CUN85_10835</name>
</gene>
<comment type="caution">
    <text evidence="2">The sequence shown here is derived from an EMBL/GenBank/DDBJ whole genome shotgun (WGS) entry which is preliminary data.</text>
</comment>
<dbReference type="PIRSF" id="PIRSF006035">
    <property type="entry name" value="CO_dh_b_ACDS_e"/>
    <property type="match status" value="1"/>
</dbReference>
<dbReference type="Gene3D" id="3.40.50.1220">
    <property type="entry name" value="TPP-binding domain"/>
    <property type="match status" value="1"/>
</dbReference>
<proteinExistence type="inferred from homology"/>
<dbReference type="Proteomes" id="UP000297295">
    <property type="component" value="Unassembled WGS sequence"/>
</dbReference>
<dbReference type="InterPro" id="IPR003704">
    <property type="entry name" value="CdhB"/>
</dbReference>
<evidence type="ECO:0000313" key="2">
    <source>
        <dbReference type="EMBL" id="TGC07480.1"/>
    </source>
</evidence>